<dbReference type="Gene3D" id="1.10.150.50">
    <property type="entry name" value="Transcription Factor, Ets-1"/>
    <property type="match status" value="1"/>
</dbReference>
<accession>A0A7S3X035</accession>
<dbReference type="EMBL" id="HBIQ01082415">
    <property type="protein sequence ID" value="CAE0584428.1"/>
    <property type="molecule type" value="Transcribed_RNA"/>
</dbReference>
<evidence type="ECO:0000313" key="2">
    <source>
        <dbReference type="EMBL" id="CAE0584428.1"/>
    </source>
</evidence>
<dbReference type="AlphaFoldDB" id="A0A7S3X035"/>
<sequence>MLDIISELVSGGNLQLSTREVHISSLDSSRLIETLTSHRSALPDSVRARSVIVLGDEATANEVYFELQASIRSLYGGDESTVAKSPALPAAAALAASRPVAAAALPQRPRASERWGDAAAMLADLSLSQYAQAFEEEEMTSIELLEDIVSRADGEKELMDALKEMGIKKMGHRQSIVSAVVGKL</sequence>
<organism evidence="2">
    <name type="scientific">Strombidinopsis acuminata</name>
    <dbReference type="NCBI Taxonomy" id="141414"/>
    <lineage>
        <taxon>Eukaryota</taxon>
        <taxon>Sar</taxon>
        <taxon>Alveolata</taxon>
        <taxon>Ciliophora</taxon>
        <taxon>Intramacronucleata</taxon>
        <taxon>Spirotrichea</taxon>
        <taxon>Choreotrichia</taxon>
        <taxon>Choreotrichida</taxon>
        <taxon>Strombidinopsidae</taxon>
        <taxon>Strombidinopsis</taxon>
    </lineage>
</organism>
<gene>
    <name evidence="2" type="ORF">SACU0126_LOCUS26320</name>
</gene>
<dbReference type="CDD" id="cd09487">
    <property type="entry name" value="SAM_superfamily"/>
    <property type="match status" value="1"/>
</dbReference>
<dbReference type="Pfam" id="PF00536">
    <property type="entry name" value="SAM_1"/>
    <property type="match status" value="1"/>
</dbReference>
<protein>
    <recommendedName>
        <fullName evidence="1">SAM domain-containing protein</fullName>
    </recommendedName>
</protein>
<dbReference type="InterPro" id="IPR001660">
    <property type="entry name" value="SAM"/>
</dbReference>
<dbReference type="InterPro" id="IPR013761">
    <property type="entry name" value="SAM/pointed_sf"/>
</dbReference>
<dbReference type="SUPFAM" id="SSF47769">
    <property type="entry name" value="SAM/Pointed domain"/>
    <property type="match status" value="1"/>
</dbReference>
<proteinExistence type="predicted"/>
<feature type="domain" description="SAM" evidence="1">
    <location>
        <begin position="122"/>
        <end position="180"/>
    </location>
</feature>
<name>A0A7S3X035_9SPIT</name>
<evidence type="ECO:0000259" key="1">
    <source>
        <dbReference type="Pfam" id="PF00536"/>
    </source>
</evidence>
<reference evidence="2" key="1">
    <citation type="submission" date="2021-01" db="EMBL/GenBank/DDBJ databases">
        <authorList>
            <person name="Corre E."/>
            <person name="Pelletier E."/>
            <person name="Niang G."/>
            <person name="Scheremetjew M."/>
            <person name="Finn R."/>
            <person name="Kale V."/>
            <person name="Holt S."/>
            <person name="Cochrane G."/>
            <person name="Meng A."/>
            <person name="Brown T."/>
            <person name="Cohen L."/>
        </authorList>
    </citation>
    <scope>NUCLEOTIDE SEQUENCE</scope>
    <source>
        <strain evidence="2">SPMC142</strain>
    </source>
</reference>